<gene>
    <name evidence="1" type="ORF">Prudu_011404</name>
</gene>
<protein>
    <submittedName>
        <fullName evidence="1">Uncharacterized protein</fullName>
    </submittedName>
</protein>
<sequence>MTIEGLSYVSETPFIIIDLFNLRSIDVDIENESSWVESGATIGEFYYAIAQRSKVCGFPGGICHTIGVGDILAEVDLVRCSGSMVWQLTMSLMLRLLTLMESS</sequence>
<dbReference type="EMBL" id="AP019300">
    <property type="protein sequence ID" value="BBH01209.1"/>
    <property type="molecule type" value="Genomic_DNA"/>
</dbReference>
<name>A0A4Y1RAI1_PRUDU</name>
<dbReference type="Gene3D" id="3.30.465.10">
    <property type="match status" value="1"/>
</dbReference>
<proteinExistence type="predicted"/>
<dbReference type="InterPro" id="IPR016169">
    <property type="entry name" value="FAD-bd_PCMH_sub2"/>
</dbReference>
<dbReference type="InterPro" id="IPR036318">
    <property type="entry name" value="FAD-bd_PCMH-like_sf"/>
</dbReference>
<organism evidence="1">
    <name type="scientific">Prunus dulcis</name>
    <name type="common">Almond</name>
    <name type="synonym">Amygdalus dulcis</name>
    <dbReference type="NCBI Taxonomy" id="3755"/>
    <lineage>
        <taxon>Eukaryota</taxon>
        <taxon>Viridiplantae</taxon>
        <taxon>Streptophyta</taxon>
        <taxon>Embryophyta</taxon>
        <taxon>Tracheophyta</taxon>
        <taxon>Spermatophyta</taxon>
        <taxon>Magnoliopsida</taxon>
        <taxon>eudicotyledons</taxon>
        <taxon>Gunneridae</taxon>
        <taxon>Pentapetalae</taxon>
        <taxon>rosids</taxon>
        <taxon>fabids</taxon>
        <taxon>Rosales</taxon>
        <taxon>Rosaceae</taxon>
        <taxon>Amygdaloideae</taxon>
        <taxon>Amygdaleae</taxon>
        <taxon>Prunus</taxon>
    </lineage>
</organism>
<dbReference type="GO" id="GO:0050660">
    <property type="term" value="F:flavin adenine dinucleotide binding"/>
    <property type="evidence" value="ECO:0007669"/>
    <property type="project" value="InterPro"/>
</dbReference>
<dbReference type="PANTHER" id="PTHR32448">
    <property type="entry name" value="OS08G0158400 PROTEIN"/>
    <property type="match status" value="1"/>
</dbReference>
<dbReference type="SUPFAM" id="SSF56176">
    <property type="entry name" value="FAD-binding/transporter-associated domain-like"/>
    <property type="match status" value="1"/>
</dbReference>
<accession>A0A4Y1RAI1</accession>
<dbReference type="AlphaFoldDB" id="A0A4Y1RAI1"/>
<reference evidence="1" key="1">
    <citation type="journal article" date="2019" name="Science">
        <title>Mutation of a bHLH transcription factor allowed almond domestication.</title>
        <authorList>
            <person name="Sanchez-Perez R."/>
            <person name="Pavan S."/>
            <person name="Mazzeo R."/>
            <person name="Moldovan C."/>
            <person name="Aiese Cigliano R."/>
            <person name="Del Cueto J."/>
            <person name="Ricciardi F."/>
            <person name="Lotti C."/>
            <person name="Ricciardi L."/>
            <person name="Dicenta F."/>
            <person name="Lopez-Marques R.L."/>
            <person name="Lindberg Moller B."/>
        </authorList>
    </citation>
    <scope>NUCLEOTIDE SEQUENCE</scope>
</reference>
<evidence type="ECO:0000313" key="1">
    <source>
        <dbReference type="EMBL" id="BBH01209.1"/>
    </source>
</evidence>